<feature type="transmembrane region" description="Helical" evidence="1">
    <location>
        <begin position="37"/>
        <end position="55"/>
    </location>
</feature>
<dbReference type="AlphaFoldDB" id="A0A1F4YDK0"/>
<reference evidence="2 3" key="1">
    <citation type="journal article" date="2016" name="Nat. Commun.">
        <title>Thousands of microbial genomes shed light on interconnected biogeochemical processes in an aquifer system.</title>
        <authorList>
            <person name="Anantharaman K."/>
            <person name="Brown C.T."/>
            <person name="Hug L.A."/>
            <person name="Sharon I."/>
            <person name="Castelle C.J."/>
            <person name="Probst A.J."/>
            <person name="Thomas B.C."/>
            <person name="Singh A."/>
            <person name="Wilkins M.J."/>
            <person name="Karaoz U."/>
            <person name="Brodie E.L."/>
            <person name="Williams K.H."/>
            <person name="Hubbard S.S."/>
            <person name="Banfield J.F."/>
        </authorList>
    </citation>
    <scope>NUCLEOTIDE SEQUENCE [LARGE SCALE GENOMIC DNA]</scope>
</reference>
<keyword evidence="1" id="KW-0472">Membrane</keyword>
<evidence type="ECO:0000256" key="1">
    <source>
        <dbReference type="SAM" id="Phobius"/>
    </source>
</evidence>
<dbReference type="EMBL" id="MEXH01000022">
    <property type="protein sequence ID" value="OGC92055.1"/>
    <property type="molecule type" value="Genomic_DNA"/>
</dbReference>
<keyword evidence="1" id="KW-1133">Transmembrane helix</keyword>
<evidence type="ECO:0000313" key="3">
    <source>
        <dbReference type="Proteomes" id="UP000178176"/>
    </source>
</evidence>
<comment type="caution">
    <text evidence="2">The sequence shown here is derived from an EMBL/GenBank/DDBJ whole genome shotgun (WGS) entry which is preliminary data.</text>
</comment>
<sequence>MPPELTLQQDCLIGAGRNYLKIWACGGNTPYNEFFNLLLYILLPIVIAVSSVVFFRRLKKKK</sequence>
<proteinExistence type="predicted"/>
<protein>
    <submittedName>
        <fullName evidence="2">Uncharacterized protein</fullName>
    </submittedName>
</protein>
<gene>
    <name evidence="2" type="ORF">A2876_01660</name>
</gene>
<accession>A0A1F4YDK0</accession>
<evidence type="ECO:0000313" key="2">
    <source>
        <dbReference type="EMBL" id="OGC92055.1"/>
    </source>
</evidence>
<organism evidence="2 3">
    <name type="scientific">Candidatus Amesbacteria bacterium RIFCSPHIGHO2_01_FULL_48_32b</name>
    <dbReference type="NCBI Taxonomy" id="1797253"/>
    <lineage>
        <taxon>Bacteria</taxon>
        <taxon>Candidatus Amesiibacteriota</taxon>
    </lineage>
</organism>
<dbReference type="Proteomes" id="UP000178176">
    <property type="component" value="Unassembled WGS sequence"/>
</dbReference>
<keyword evidence="1" id="KW-0812">Transmembrane</keyword>
<name>A0A1F4YDK0_9BACT</name>